<feature type="region of interest" description="Disordered" evidence="1">
    <location>
        <begin position="596"/>
        <end position="632"/>
    </location>
</feature>
<name>A0A383VLV1_TETOB</name>
<feature type="compositionally biased region" description="Polar residues" evidence="1">
    <location>
        <begin position="619"/>
        <end position="632"/>
    </location>
</feature>
<accession>A0A383VLV1</accession>
<dbReference type="InterPro" id="IPR038765">
    <property type="entry name" value="Papain-like_cys_pep_sf"/>
</dbReference>
<dbReference type="SUPFAM" id="SSF54001">
    <property type="entry name" value="Cysteine proteinases"/>
    <property type="match status" value="1"/>
</dbReference>
<protein>
    <submittedName>
        <fullName evidence="2">Uncharacterized protein</fullName>
    </submittedName>
</protein>
<evidence type="ECO:0000256" key="1">
    <source>
        <dbReference type="SAM" id="MobiDB-lite"/>
    </source>
</evidence>
<dbReference type="Gene3D" id="3.90.70.10">
    <property type="entry name" value="Cysteine proteinases"/>
    <property type="match status" value="1"/>
</dbReference>
<gene>
    <name evidence="2" type="ORF">BQ4739_LOCUS6366</name>
</gene>
<sequence length="807" mass="81796">MALACVLLAVHGAPFAADSRGARRHVLQDSSAATATPSAAVPAAGDAAAGDATTVVAPKWLSYCSADSTSSSWAMTLQHLQEQQAAVAKGGAQQCFVISRQAQCTVAASSPCCNPARGPNRMAVHIEPGLCSASLGRFSWSLDGQPIRFSLGPQGWLVSGRLGAWKPGQTTKQLCVQIAPAAAGSSDGCAALSDLCKGTSRCRYRLFSAAAVAAVSAAAAAASSSGCCMEGTTGDGSLFGGGTQSLSVSRAGSVNRLEDAFQSMAIAAEQLRTAVKEGDARAAAKALQIPATAANIVKRLAFARYAQGVIVAAEQPAAFDGTAFNTPVKSQGRSSMSASYAAIAVLEATVAARLSAGKPDGINLSEKALQWCDAAQPATPEAAANSSANNASAVTPSANGWHSAVAMATLAQYGAANASCYGDAVGAQYPIAELGNLQGSCEGALAGCSRLKGFRYIELTPKTDPSRYTAVLEHIQKHHAVAARLQVTEEMLQQLTGLRESGGMLIGAAAAAAAAGDLVVDDLDSTSSQNSFGHVVAVVGYNFSSSDASQHYWLIKDSLPGVGAGQYWKLAVKSAVGMGAWIGGFSFTPRTGPDSVTLDPVLSSPRPVDPAGTVKPTPINASPSPEPALNTSQVADSAAAARLAVPLAAPGGQEAATAALQAEGGIAGNTAGASGAAATGMFQAPIIDPNRQHSSKHPDIDPDDLVLLPEDRTRPSRLSLMSVSLAELLGNSVAASASSSGAARPADCSTYTTNVACERLSVIWHSMGGAAAGLRPLVGVLADNFEALSGKDITCLAAGTQLKMCRR</sequence>
<evidence type="ECO:0000313" key="3">
    <source>
        <dbReference type="Proteomes" id="UP000256970"/>
    </source>
</evidence>
<organism evidence="2 3">
    <name type="scientific">Tetradesmus obliquus</name>
    <name type="common">Green alga</name>
    <name type="synonym">Acutodesmus obliquus</name>
    <dbReference type="NCBI Taxonomy" id="3088"/>
    <lineage>
        <taxon>Eukaryota</taxon>
        <taxon>Viridiplantae</taxon>
        <taxon>Chlorophyta</taxon>
        <taxon>core chlorophytes</taxon>
        <taxon>Chlorophyceae</taxon>
        <taxon>CS clade</taxon>
        <taxon>Sphaeropleales</taxon>
        <taxon>Scenedesmaceae</taxon>
        <taxon>Tetradesmus</taxon>
    </lineage>
</organism>
<keyword evidence="3" id="KW-1185">Reference proteome</keyword>
<proteinExistence type="predicted"/>
<dbReference type="Proteomes" id="UP000256970">
    <property type="component" value="Unassembled WGS sequence"/>
</dbReference>
<reference evidence="2 3" key="1">
    <citation type="submission" date="2016-10" db="EMBL/GenBank/DDBJ databases">
        <authorList>
            <person name="Cai Z."/>
        </authorList>
    </citation>
    <scope>NUCLEOTIDE SEQUENCE [LARGE SCALE GENOMIC DNA]</scope>
</reference>
<evidence type="ECO:0000313" key="2">
    <source>
        <dbReference type="EMBL" id="SZX65903.1"/>
    </source>
</evidence>
<dbReference type="AlphaFoldDB" id="A0A383VLV1"/>
<dbReference type="EMBL" id="FNXT01000671">
    <property type="protein sequence ID" value="SZX65903.1"/>
    <property type="molecule type" value="Genomic_DNA"/>
</dbReference>